<proteinExistence type="predicted"/>
<organism evidence="6 7">
    <name type="scientific">Streptomyces hoynatensis</name>
    <dbReference type="NCBI Taxonomy" id="1141874"/>
    <lineage>
        <taxon>Bacteria</taxon>
        <taxon>Bacillati</taxon>
        <taxon>Actinomycetota</taxon>
        <taxon>Actinomycetes</taxon>
        <taxon>Kitasatosporales</taxon>
        <taxon>Streptomycetaceae</taxon>
        <taxon>Streptomyces</taxon>
    </lineage>
</organism>
<gene>
    <name evidence="6" type="ORF">D7294_04530</name>
</gene>
<feature type="region of interest" description="Disordered" evidence="4">
    <location>
        <begin position="30"/>
        <end position="56"/>
    </location>
</feature>
<evidence type="ECO:0000256" key="1">
    <source>
        <dbReference type="ARBA" id="ARBA00023015"/>
    </source>
</evidence>
<dbReference type="PANTHER" id="PTHR44688">
    <property type="entry name" value="DNA-BINDING TRANSCRIPTIONAL ACTIVATOR DEVR_DOSR"/>
    <property type="match status" value="1"/>
</dbReference>
<protein>
    <submittedName>
        <fullName evidence="6">LuxR family transcriptional regulator</fullName>
    </submittedName>
</protein>
<dbReference type="GO" id="GO:0003677">
    <property type="term" value="F:DNA binding"/>
    <property type="evidence" value="ECO:0007669"/>
    <property type="project" value="UniProtKB-KW"/>
</dbReference>
<feature type="domain" description="HTH luxR-type" evidence="5">
    <location>
        <begin position="240"/>
        <end position="304"/>
    </location>
</feature>
<evidence type="ECO:0000313" key="6">
    <source>
        <dbReference type="EMBL" id="RKN45732.1"/>
    </source>
</evidence>
<comment type="caution">
    <text evidence="6">The sequence shown here is derived from an EMBL/GenBank/DDBJ whole genome shotgun (WGS) entry which is preliminary data.</text>
</comment>
<dbReference type="InterPro" id="IPR036388">
    <property type="entry name" value="WH-like_DNA-bd_sf"/>
</dbReference>
<dbReference type="PROSITE" id="PS00622">
    <property type="entry name" value="HTH_LUXR_1"/>
    <property type="match status" value="1"/>
</dbReference>
<dbReference type="InterPro" id="IPR016032">
    <property type="entry name" value="Sig_transdc_resp-reg_C-effctor"/>
</dbReference>
<dbReference type="Gene3D" id="1.10.10.10">
    <property type="entry name" value="Winged helix-like DNA-binding domain superfamily/Winged helix DNA-binding domain"/>
    <property type="match status" value="1"/>
</dbReference>
<keyword evidence="2" id="KW-0238">DNA-binding</keyword>
<dbReference type="GO" id="GO:0006355">
    <property type="term" value="P:regulation of DNA-templated transcription"/>
    <property type="evidence" value="ECO:0007669"/>
    <property type="project" value="InterPro"/>
</dbReference>
<dbReference type="OrthoDB" id="7053960at2"/>
<dbReference type="PANTHER" id="PTHR44688:SF16">
    <property type="entry name" value="DNA-BINDING TRANSCRIPTIONAL ACTIVATOR DEVR_DOSR"/>
    <property type="match status" value="1"/>
</dbReference>
<dbReference type="PRINTS" id="PR00038">
    <property type="entry name" value="HTHLUXR"/>
</dbReference>
<dbReference type="CDD" id="cd06170">
    <property type="entry name" value="LuxR_C_like"/>
    <property type="match status" value="1"/>
</dbReference>
<dbReference type="SMART" id="SM00421">
    <property type="entry name" value="HTH_LUXR"/>
    <property type="match status" value="1"/>
</dbReference>
<dbReference type="InterPro" id="IPR000792">
    <property type="entry name" value="Tscrpt_reg_LuxR_C"/>
</dbReference>
<evidence type="ECO:0000256" key="3">
    <source>
        <dbReference type="ARBA" id="ARBA00023163"/>
    </source>
</evidence>
<name>A0A3A9ZBA2_9ACTN</name>
<dbReference type="Proteomes" id="UP000272474">
    <property type="component" value="Unassembled WGS sequence"/>
</dbReference>
<evidence type="ECO:0000259" key="5">
    <source>
        <dbReference type="PROSITE" id="PS50043"/>
    </source>
</evidence>
<dbReference type="SUPFAM" id="SSF46894">
    <property type="entry name" value="C-terminal effector domain of the bipartite response regulators"/>
    <property type="match status" value="1"/>
</dbReference>
<evidence type="ECO:0000256" key="4">
    <source>
        <dbReference type="SAM" id="MobiDB-lite"/>
    </source>
</evidence>
<accession>A0A3A9ZBA2</accession>
<dbReference type="AlphaFoldDB" id="A0A3A9ZBA2"/>
<evidence type="ECO:0000256" key="2">
    <source>
        <dbReference type="ARBA" id="ARBA00023125"/>
    </source>
</evidence>
<dbReference type="PROSITE" id="PS50043">
    <property type="entry name" value="HTH_LUXR_2"/>
    <property type="match status" value="1"/>
</dbReference>
<keyword evidence="3" id="KW-0804">Transcription</keyword>
<reference evidence="6 7" key="1">
    <citation type="journal article" date="2014" name="Int. J. Syst. Evol. Microbiol.">
        <title>Streptomyces hoynatensis sp. nov., isolated from deep marine sediment.</title>
        <authorList>
            <person name="Veyisoglu A."/>
            <person name="Sahin N."/>
        </authorList>
    </citation>
    <scope>NUCLEOTIDE SEQUENCE [LARGE SCALE GENOMIC DNA]</scope>
    <source>
        <strain evidence="6 7">KCTC 29097</strain>
    </source>
</reference>
<keyword evidence="1" id="KW-0805">Transcription regulation</keyword>
<sequence length="304" mass="32806">MARRWNAARRGGTRRLRRALCPPRRAAYNGGVAAASPPGKHRPAPAARAPRRLPEGPLAPGDYRRLFLLIESVDQAPDLCAFLSGLHAALRDWFGYPALAVGHGRTLAEALPAGHGGHGDHSRAFLARYAERWAAATDPFRGAAARRLLAQRRVVTLRELCPGRDRARHDYVQRFLAPHGVADRVGMVVEGGSEGVVFAGAAVAGPGPVPARDLAALRALSRHLAPHVAGQLARHRAAASAADGFGLTPREREVAALVVQGLTNEQVARRLFIGVGTVKKHLTRVLAKTHTTTRTQLAIRWRER</sequence>
<evidence type="ECO:0000313" key="7">
    <source>
        <dbReference type="Proteomes" id="UP000272474"/>
    </source>
</evidence>
<keyword evidence="7" id="KW-1185">Reference proteome</keyword>
<dbReference type="Pfam" id="PF00196">
    <property type="entry name" value="GerE"/>
    <property type="match status" value="1"/>
</dbReference>
<dbReference type="EMBL" id="RBAL01000002">
    <property type="protein sequence ID" value="RKN45732.1"/>
    <property type="molecule type" value="Genomic_DNA"/>
</dbReference>